<evidence type="ECO:0000256" key="4">
    <source>
        <dbReference type="ARBA" id="ARBA00022763"/>
    </source>
</evidence>
<dbReference type="InterPro" id="IPR036465">
    <property type="entry name" value="vWFA_dom_sf"/>
</dbReference>
<evidence type="ECO:0000256" key="3">
    <source>
        <dbReference type="ARBA" id="ARBA00022723"/>
    </source>
</evidence>
<dbReference type="Pfam" id="PF03850">
    <property type="entry name" value="Tfb4"/>
    <property type="match status" value="1"/>
</dbReference>
<evidence type="ECO:0000256" key="8">
    <source>
        <dbReference type="ARBA" id="ARBA00023163"/>
    </source>
</evidence>
<dbReference type="EMBL" id="JALLBG020000291">
    <property type="protein sequence ID" value="KAL3756809.1"/>
    <property type="molecule type" value="Genomic_DNA"/>
</dbReference>
<dbReference type="AlphaFoldDB" id="A0ABD3M242"/>
<keyword evidence="14" id="KW-1185">Reference proteome</keyword>
<comment type="caution">
    <text evidence="13">The sequence shown here is derived from an EMBL/GenBank/DDBJ whole genome shotgun (WGS) entry which is preliminary data.</text>
</comment>
<accession>A0ABD3M242</accession>
<keyword evidence="4 11" id="KW-0227">DNA damage</keyword>
<evidence type="ECO:0000313" key="13">
    <source>
        <dbReference type="EMBL" id="KAL3756809.1"/>
    </source>
</evidence>
<sequence length="450" mass="46025">MVGAAPLPSPPSNNNPNLLAIIIDATTFTWTHRALARSAKDKALLSKNKPSAGPAKLDDVLSAVLTLSNSFCALNRENVVVVLGATEEGVGVLYPRKGGEGSLEEVVLGGGGGGGDGSCGGAGGGGRGGTTSGGVSTERVDLGLLHDYVKLGVAELVNRAVERVERRVAQSEGNSAMAMGASSTTTITASVNGGGVDNDIGGGSAVQPPKKGAAIASALSLALCTINRFMVASHAGVSALANNASLSSRYKDDEGVLALIGGGGGSGSNTDASSKQSHTRGSNALSPRALIIQASPDRTSDYNALMNCAFASIKSEIVIDGCFIPSGMKDDETSSPYLQQLVDQTGGVYLSVPSGAAQIGGALSEVLLSVFLPPPQIRNGMNLPKLHNVDFRARCFESGESVDVAQICNQCLSIFKERPKEVCLTCGARVRSSRKSSSSSSRGMKKMKLK</sequence>
<dbReference type="InterPro" id="IPR004600">
    <property type="entry name" value="TFIIH_Tfb4/GTF2H3"/>
</dbReference>
<evidence type="ECO:0000256" key="9">
    <source>
        <dbReference type="ARBA" id="ARBA00023204"/>
    </source>
</evidence>
<dbReference type="PANTHER" id="PTHR12831:SF0">
    <property type="entry name" value="GENERAL TRANSCRIPTION FACTOR IIH SUBUNIT 3"/>
    <property type="match status" value="1"/>
</dbReference>
<keyword evidence="6 11" id="KW-0862">Zinc</keyword>
<evidence type="ECO:0000256" key="6">
    <source>
        <dbReference type="ARBA" id="ARBA00022833"/>
    </source>
</evidence>
<dbReference type="PANTHER" id="PTHR12831">
    <property type="entry name" value="TRANSCRIPTION INITIATION FACTOR IIH TFIIH , POLYPEPTIDE 3-RELATED"/>
    <property type="match status" value="1"/>
</dbReference>
<dbReference type="GO" id="GO:0008270">
    <property type="term" value="F:zinc ion binding"/>
    <property type="evidence" value="ECO:0007669"/>
    <property type="project" value="UniProtKB-KW"/>
</dbReference>
<evidence type="ECO:0000256" key="5">
    <source>
        <dbReference type="ARBA" id="ARBA00022771"/>
    </source>
</evidence>
<keyword evidence="9 11" id="KW-0234">DNA repair</keyword>
<organism evidence="13 14">
    <name type="scientific">Discostella pseudostelligera</name>
    <dbReference type="NCBI Taxonomy" id="259834"/>
    <lineage>
        <taxon>Eukaryota</taxon>
        <taxon>Sar</taxon>
        <taxon>Stramenopiles</taxon>
        <taxon>Ochrophyta</taxon>
        <taxon>Bacillariophyta</taxon>
        <taxon>Coscinodiscophyceae</taxon>
        <taxon>Thalassiosirophycidae</taxon>
        <taxon>Stephanodiscales</taxon>
        <taxon>Stephanodiscaceae</taxon>
        <taxon>Discostella</taxon>
    </lineage>
</organism>
<keyword evidence="7 11" id="KW-0805">Transcription regulation</keyword>
<gene>
    <name evidence="13" type="ORF">ACHAWU_000451</name>
</gene>
<evidence type="ECO:0000256" key="10">
    <source>
        <dbReference type="ARBA" id="ARBA00023242"/>
    </source>
</evidence>
<keyword evidence="10 11" id="KW-0539">Nucleus</keyword>
<protein>
    <recommendedName>
        <fullName evidence="15">RNA polymerase II transcription factor B subunit 4</fullName>
    </recommendedName>
</protein>
<keyword evidence="3 11" id="KW-0479">Metal-binding</keyword>
<dbReference type="Gene3D" id="3.40.50.410">
    <property type="entry name" value="von Willebrand factor, type A domain"/>
    <property type="match status" value="1"/>
</dbReference>
<evidence type="ECO:0000256" key="12">
    <source>
        <dbReference type="SAM" id="MobiDB-lite"/>
    </source>
</evidence>
<evidence type="ECO:0000256" key="1">
    <source>
        <dbReference type="ARBA" id="ARBA00004123"/>
    </source>
</evidence>
<evidence type="ECO:0000256" key="11">
    <source>
        <dbReference type="RuleBase" id="RU368090"/>
    </source>
</evidence>
<feature type="compositionally biased region" description="Polar residues" evidence="12">
    <location>
        <begin position="269"/>
        <end position="283"/>
    </location>
</feature>
<evidence type="ECO:0008006" key="15">
    <source>
        <dbReference type="Google" id="ProtNLM"/>
    </source>
</evidence>
<reference evidence="13 14" key="1">
    <citation type="submission" date="2024-10" db="EMBL/GenBank/DDBJ databases">
        <title>Updated reference genomes for cyclostephanoid diatoms.</title>
        <authorList>
            <person name="Roberts W.R."/>
            <person name="Alverson A.J."/>
        </authorList>
    </citation>
    <scope>NUCLEOTIDE SEQUENCE [LARGE SCALE GENOMIC DNA]</scope>
    <source>
        <strain evidence="13 14">AJA232-27</strain>
    </source>
</reference>
<proteinExistence type="inferred from homology"/>
<dbReference type="GO" id="GO:0000439">
    <property type="term" value="C:transcription factor TFIIH core complex"/>
    <property type="evidence" value="ECO:0007669"/>
    <property type="project" value="UniProtKB-UniRule"/>
</dbReference>
<dbReference type="Proteomes" id="UP001530293">
    <property type="component" value="Unassembled WGS sequence"/>
</dbReference>
<evidence type="ECO:0000313" key="14">
    <source>
        <dbReference type="Proteomes" id="UP001530293"/>
    </source>
</evidence>
<dbReference type="GO" id="GO:0006289">
    <property type="term" value="P:nucleotide-excision repair"/>
    <property type="evidence" value="ECO:0007669"/>
    <property type="project" value="UniProtKB-UniRule"/>
</dbReference>
<feature type="region of interest" description="Disordered" evidence="12">
    <location>
        <begin position="261"/>
        <end position="283"/>
    </location>
</feature>
<comment type="similarity">
    <text evidence="2 11">Belongs to the TFB4 family.</text>
</comment>
<keyword evidence="5 11" id="KW-0863">Zinc-finger</keyword>
<name>A0ABD3M242_9STRA</name>
<evidence type="ECO:0000256" key="7">
    <source>
        <dbReference type="ARBA" id="ARBA00023015"/>
    </source>
</evidence>
<evidence type="ECO:0000256" key="2">
    <source>
        <dbReference type="ARBA" id="ARBA00005273"/>
    </source>
</evidence>
<comment type="subcellular location">
    <subcellularLocation>
        <location evidence="1 11">Nucleus</location>
    </subcellularLocation>
</comment>
<keyword evidence="8 11" id="KW-0804">Transcription</keyword>
<dbReference type="GO" id="GO:0005675">
    <property type="term" value="C:transcription factor TFIIH holo complex"/>
    <property type="evidence" value="ECO:0007669"/>
    <property type="project" value="UniProtKB-UniRule"/>
</dbReference>